<evidence type="ECO:0000313" key="2">
    <source>
        <dbReference type="EMBL" id="EZG43598.1"/>
    </source>
</evidence>
<feature type="compositionally biased region" description="Basic and acidic residues" evidence="1">
    <location>
        <begin position="109"/>
        <end position="118"/>
    </location>
</feature>
<name>A0A023AYR8_GRENI</name>
<dbReference type="GeneID" id="22915718"/>
<feature type="region of interest" description="Disordered" evidence="1">
    <location>
        <begin position="298"/>
        <end position="349"/>
    </location>
</feature>
<evidence type="ECO:0000313" key="3">
    <source>
        <dbReference type="Proteomes" id="UP000019763"/>
    </source>
</evidence>
<organism evidence="2 3">
    <name type="scientific">Gregarina niphandrodes</name>
    <name type="common">Septate eugregarine</name>
    <dbReference type="NCBI Taxonomy" id="110365"/>
    <lineage>
        <taxon>Eukaryota</taxon>
        <taxon>Sar</taxon>
        <taxon>Alveolata</taxon>
        <taxon>Apicomplexa</taxon>
        <taxon>Conoidasida</taxon>
        <taxon>Gregarinasina</taxon>
        <taxon>Eugregarinorida</taxon>
        <taxon>Gregarinidae</taxon>
        <taxon>Gregarina</taxon>
    </lineage>
</organism>
<proteinExistence type="predicted"/>
<evidence type="ECO:0000256" key="1">
    <source>
        <dbReference type="SAM" id="MobiDB-lite"/>
    </source>
</evidence>
<reference evidence="2" key="1">
    <citation type="submission" date="2013-12" db="EMBL/GenBank/DDBJ databases">
        <authorList>
            <person name="Omoto C.K."/>
            <person name="Sibley D."/>
            <person name="Venepally P."/>
            <person name="Hadjithomas M."/>
            <person name="Karamycheva S."/>
            <person name="Brunk B."/>
            <person name="Roos D."/>
            <person name="Caler E."/>
            <person name="Lorenzi H."/>
        </authorList>
    </citation>
    <scope>NUCLEOTIDE SEQUENCE</scope>
</reference>
<dbReference type="AlphaFoldDB" id="A0A023AYR8"/>
<sequence>MDDRARLEPPLPMGSGITSILDGGKELELSSRSDRWQVLPAKNRLRDQKAANQKVSAFLVLAPRAGNKQEGDRMIIVKQNAQGDQEATVQSLPPLDVLNQMVTEALSQDQDRQPTKSFDKKRKRLGHSVTSTNGTTTTGTTTNGTTTTSDIQKQLQDAEDVDLLPVEITEAEKVGTKTALVTEDGVTEDGVTEDGVTEDGVTEDGVTEKDQNPVDDDDMTTRREVRPPTKSDLHLLELLNLAHREFEPSSPVDVERLDQLVDALVIEFLDPTGVGASPGDGETTAEGEIDYALDEAAYNDTDTPAPPDGPQFVPLPGVEDLAQRPPSKVPGVVLVREQEDQDALRPEDI</sequence>
<dbReference type="RefSeq" id="XP_011133176.1">
    <property type="nucleotide sequence ID" value="XM_011134874.1"/>
</dbReference>
<feature type="region of interest" description="Disordered" evidence="1">
    <location>
        <begin position="105"/>
        <end position="148"/>
    </location>
</feature>
<feature type="region of interest" description="Disordered" evidence="1">
    <location>
        <begin position="189"/>
        <end position="227"/>
    </location>
</feature>
<feature type="compositionally biased region" description="Acidic residues" evidence="1">
    <location>
        <begin position="189"/>
        <end position="202"/>
    </location>
</feature>
<feature type="compositionally biased region" description="Basic and acidic residues" evidence="1">
    <location>
        <begin position="336"/>
        <end position="349"/>
    </location>
</feature>
<dbReference type="Proteomes" id="UP000019763">
    <property type="component" value="Unassembled WGS sequence"/>
</dbReference>
<dbReference type="EMBL" id="AFNH02001232">
    <property type="protein sequence ID" value="EZG43598.1"/>
    <property type="molecule type" value="Genomic_DNA"/>
</dbReference>
<comment type="caution">
    <text evidence="2">The sequence shown here is derived from an EMBL/GenBank/DDBJ whole genome shotgun (WGS) entry which is preliminary data.</text>
</comment>
<protein>
    <submittedName>
        <fullName evidence="2">Uncharacterized protein</fullName>
    </submittedName>
</protein>
<keyword evidence="3" id="KW-1185">Reference proteome</keyword>
<gene>
    <name evidence="2" type="ORF">GNI_165250</name>
</gene>
<feature type="compositionally biased region" description="Low complexity" evidence="1">
    <location>
        <begin position="130"/>
        <end position="148"/>
    </location>
</feature>
<accession>A0A023AYR8</accession>
<dbReference type="VEuPathDB" id="CryptoDB:GNI_165250"/>